<dbReference type="PANTHER" id="PTHR43179:SF12">
    <property type="entry name" value="GALACTOFURANOSYLTRANSFERASE GLFT2"/>
    <property type="match status" value="1"/>
</dbReference>
<evidence type="ECO:0000256" key="3">
    <source>
        <dbReference type="ARBA" id="ARBA00022679"/>
    </source>
</evidence>
<evidence type="ECO:0000256" key="2">
    <source>
        <dbReference type="ARBA" id="ARBA00022676"/>
    </source>
</evidence>
<proteinExistence type="inferred from homology"/>
<comment type="similarity">
    <text evidence="1">Belongs to the glycosyltransferase 2 family.</text>
</comment>
<keyword evidence="2" id="KW-0328">Glycosyltransferase</keyword>
<gene>
    <name evidence="4" type="ORF">UT63_C0063G0008</name>
</gene>
<dbReference type="PANTHER" id="PTHR43179">
    <property type="entry name" value="RHAMNOSYLTRANSFERASE WBBL"/>
    <property type="match status" value="1"/>
</dbReference>
<dbReference type="AlphaFoldDB" id="A0A0G0SAC0"/>
<keyword evidence="3 4" id="KW-0808">Transferase</keyword>
<dbReference type="SUPFAM" id="SSF53448">
    <property type="entry name" value="Nucleotide-diphospho-sugar transferases"/>
    <property type="match status" value="1"/>
</dbReference>
<protein>
    <submittedName>
        <fullName evidence="4">Glycosyl transferase family 2</fullName>
    </submittedName>
</protein>
<evidence type="ECO:0000313" key="5">
    <source>
        <dbReference type="Proteomes" id="UP000034539"/>
    </source>
</evidence>
<dbReference type="InterPro" id="IPR029044">
    <property type="entry name" value="Nucleotide-diphossugar_trans"/>
</dbReference>
<evidence type="ECO:0000256" key="1">
    <source>
        <dbReference type="ARBA" id="ARBA00006739"/>
    </source>
</evidence>
<dbReference type="Proteomes" id="UP000034539">
    <property type="component" value="Unassembled WGS sequence"/>
</dbReference>
<comment type="caution">
    <text evidence="4">The sequence shown here is derived from an EMBL/GenBank/DDBJ whole genome shotgun (WGS) entry which is preliminary data.</text>
</comment>
<organism evidence="4 5">
    <name type="scientific">Candidatus Gottesmanbacteria bacterium GW2011_GWC2_39_8</name>
    <dbReference type="NCBI Taxonomy" id="1618450"/>
    <lineage>
        <taxon>Bacteria</taxon>
        <taxon>Candidatus Gottesmaniibacteriota</taxon>
    </lineage>
</organism>
<dbReference type="Gene3D" id="3.90.550.10">
    <property type="entry name" value="Spore Coat Polysaccharide Biosynthesis Protein SpsA, Chain A"/>
    <property type="match status" value="1"/>
</dbReference>
<evidence type="ECO:0000313" key="4">
    <source>
        <dbReference type="EMBL" id="KKR31695.1"/>
    </source>
</evidence>
<name>A0A0G0SAC0_9BACT</name>
<reference evidence="4 5" key="1">
    <citation type="journal article" date="2015" name="Nature">
        <title>rRNA introns, odd ribosomes, and small enigmatic genomes across a large radiation of phyla.</title>
        <authorList>
            <person name="Brown C.T."/>
            <person name="Hug L.A."/>
            <person name="Thomas B.C."/>
            <person name="Sharon I."/>
            <person name="Castelle C.J."/>
            <person name="Singh A."/>
            <person name="Wilkins M.J."/>
            <person name="Williams K.H."/>
            <person name="Banfield J.F."/>
        </authorList>
    </citation>
    <scope>NUCLEOTIDE SEQUENCE [LARGE SCALE GENOMIC DNA]</scope>
</reference>
<dbReference type="EMBL" id="LBXN01000063">
    <property type="protein sequence ID" value="KKR31695.1"/>
    <property type="molecule type" value="Genomic_DNA"/>
</dbReference>
<dbReference type="Pfam" id="PF13641">
    <property type="entry name" value="Glyco_tranf_2_3"/>
    <property type="match status" value="1"/>
</dbReference>
<sequence length="123" mass="14864">MDFVSGTAMLIKTEVLEKTGLFDEKFFLYYEDVDLCIRAWKAHYKCLMVGEAIVYHEPDPVNPNKEYYLARNHFLFLEKHAPLQVKVREMVRLPKTLWEHYRKKEYNSLLGIRDYFLRHFGEK</sequence>
<accession>A0A0G0SAC0</accession>
<dbReference type="GO" id="GO:0016757">
    <property type="term" value="F:glycosyltransferase activity"/>
    <property type="evidence" value="ECO:0007669"/>
    <property type="project" value="UniProtKB-KW"/>
</dbReference>